<gene>
    <name evidence="6" type="primary">tpx</name>
    <name evidence="8" type="ORF">F0Q45_12180</name>
</gene>
<protein>
    <recommendedName>
        <fullName evidence="6">Thiol peroxidase</fullName>
        <shortName evidence="6">Tpx</shortName>
        <ecNumber evidence="6">1.11.1.24</ecNumber>
    </recommendedName>
    <alternativeName>
        <fullName evidence="6">Peroxiredoxin tpx</fullName>
        <shortName evidence="6">Prx</shortName>
    </alternativeName>
    <alternativeName>
        <fullName evidence="6">Thioredoxin peroxidase</fullName>
    </alternativeName>
    <alternativeName>
        <fullName evidence="6">Thioredoxin-dependent peroxiredoxin</fullName>
    </alternativeName>
</protein>
<dbReference type="Pfam" id="PF08534">
    <property type="entry name" value="Redoxin"/>
    <property type="match status" value="1"/>
</dbReference>
<keyword evidence="9" id="KW-1185">Reference proteome</keyword>
<comment type="catalytic activity">
    <reaction evidence="6">
        <text>a hydroperoxide + [thioredoxin]-dithiol = an alcohol + [thioredoxin]-disulfide + H2O</text>
        <dbReference type="Rhea" id="RHEA:62620"/>
        <dbReference type="Rhea" id="RHEA-COMP:10698"/>
        <dbReference type="Rhea" id="RHEA-COMP:10700"/>
        <dbReference type="ChEBI" id="CHEBI:15377"/>
        <dbReference type="ChEBI" id="CHEBI:29950"/>
        <dbReference type="ChEBI" id="CHEBI:30879"/>
        <dbReference type="ChEBI" id="CHEBI:35924"/>
        <dbReference type="ChEBI" id="CHEBI:50058"/>
        <dbReference type="EC" id="1.11.1.24"/>
    </reaction>
</comment>
<comment type="function">
    <text evidence="6">Thiol-specific peroxidase that catalyzes the reduction of hydrogen peroxide and organic hydroperoxides to water and alcohols, respectively. Plays a role in cell protection against oxidative stress by detoxifying peroxides.</text>
</comment>
<keyword evidence="4" id="KW-1015">Disulfide bond</keyword>
<dbReference type="PANTHER" id="PTHR43110:SF1">
    <property type="entry name" value="THIOL PEROXIDASE"/>
    <property type="match status" value="1"/>
</dbReference>
<comment type="subunit">
    <text evidence="6">Homodimer.</text>
</comment>
<dbReference type="PROSITE" id="PS01265">
    <property type="entry name" value="TPX"/>
    <property type="match status" value="1"/>
</dbReference>
<dbReference type="InterPro" id="IPR013766">
    <property type="entry name" value="Thioredoxin_domain"/>
</dbReference>
<dbReference type="CDD" id="cd03014">
    <property type="entry name" value="PRX_Atyp2cys"/>
    <property type="match status" value="1"/>
</dbReference>
<dbReference type="EC" id="1.11.1.24" evidence="6"/>
<dbReference type="InterPro" id="IPR036249">
    <property type="entry name" value="Thioredoxin-like_sf"/>
</dbReference>
<dbReference type="InterPro" id="IPR050455">
    <property type="entry name" value="Tpx_Peroxidase_subfamily"/>
</dbReference>
<dbReference type="SUPFAM" id="SSF52833">
    <property type="entry name" value="Thioredoxin-like"/>
    <property type="match status" value="1"/>
</dbReference>
<dbReference type="InterPro" id="IPR002065">
    <property type="entry name" value="TPX"/>
</dbReference>
<sequence>MAQITLRGNTINTVGELPAVGSPAPSFSLTGDDLGAVGIDQFRGKTLVLNVFPSIDTPVCAASVRAFNERAAARGIKVLCVSKDLPFAMKRFCGAEGIDKVKAASAFRDSFGEDYGVTITDGPMAGLLARAIVVVGADGNVAYTELVPEIAQEPDYDAALAAVDA</sequence>
<name>A0A5B1BRB2_MYCSI</name>
<evidence type="ECO:0000313" key="8">
    <source>
        <dbReference type="EMBL" id="KAA1249960.1"/>
    </source>
</evidence>
<dbReference type="PROSITE" id="PS51352">
    <property type="entry name" value="THIOREDOXIN_2"/>
    <property type="match status" value="1"/>
</dbReference>
<evidence type="ECO:0000256" key="6">
    <source>
        <dbReference type="HAMAP-Rule" id="MF_00269"/>
    </source>
</evidence>
<evidence type="ECO:0000313" key="9">
    <source>
        <dbReference type="Proteomes" id="UP000324701"/>
    </source>
</evidence>
<evidence type="ECO:0000256" key="2">
    <source>
        <dbReference type="ARBA" id="ARBA00022862"/>
    </source>
</evidence>
<dbReference type="EMBL" id="VTZN01000064">
    <property type="protein sequence ID" value="KAA1249960.1"/>
    <property type="molecule type" value="Genomic_DNA"/>
</dbReference>
<evidence type="ECO:0000256" key="4">
    <source>
        <dbReference type="ARBA" id="ARBA00023157"/>
    </source>
</evidence>
<dbReference type="AlphaFoldDB" id="A0A5B1BRB2"/>
<accession>A0A5B1BRB2</accession>
<feature type="domain" description="Thioredoxin" evidence="7">
    <location>
        <begin position="18"/>
        <end position="165"/>
    </location>
</feature>
<dbReference type="Proteomes" id="UP000324701">
    <property type="component" value="Unassembled WGS sequence"/>
</dbReference>
<dbReference type="Gene3D" id="3.40.30.10">
    <property type="entry name" value="Glutaredoxin"/>
    <property type="match status" value="1"/>
</dbReference>
<proteinExistence type="inferred from homology"/>
<evidence type="ECO:0000256" key="1">
    <source>
        <dbReference type="ARBA" id="ARBA00022559"/>
    </source>
</evidence>
<dbReference type="InterPro" id="IPR013740">
    <property type="entry name" value="Redoxin"/>
</dbReference>
<dbReference type="PANTHER" id="PTHR43110">
    <property type="entry name" value="THIOL PEROXIDASE"/>
    <property type="match status" value="1"/>
</dbReference>
<dbReference type="NCBIfam" id="NF001808">
    <property type="entry name" value="PRK00522.1"/>
    <property type="match status" value="1"/>
</dbReference>
<keyword evidence="5 6" id="KW-0676">Redox-active center</keyword>
<dbReference type="InterPro" id="IPR018219">
    <property type="entry name" value="Tpx_CS"/>
</dbReference>
<dbReference type="HAMAP" id="MF_00269">
    <property type="entry name" value="Tpx"/>
    <property type="match status" value="1"/>
</dbReference>
<keyword evidence="1 6" id="KW-0575">Peroxidase</keyword>
<feature type="active site" description="Cysteine sulfenic acid (-SOH) intermediate" evidence="6">
    <location>
        <position position="60"/>
    </location>
</feature>
<reference evidence="8 9" key="1">
    <citation type="submission" date="2019-09" db="EMBL/GenBank/DDBJ databases">
        <title>Report of infection by Mycobacterium simiae a patient suffering from pulmonary tuberculosis.</title>
        <authorList>
            <person name="Mohanty P.S."/>
            <person name="Bansal A.K."/>
            <person name="Singh H."/>
            <person name="Sharma S."/>
            <person name="Patil S.A."/>
            <person name="Upadhaya P."/>
            <person name="Singh P.K."/>
            <person name="Kumar D."/>
            <person name="Kumar S."/>
            <person name="Singh R.K."/>
            <person name="Chaudhary B."/>
        </authorList>
    </citation>
    <scope>NUCLEOTIDE SEQUENCE [LARGE SCALE GENOMIC DNA]</scope>
    <source>
        <strain evidence="8 9">JAL-560-SIM</strain>
    </source>
</reference>
<dbReference type="OrthoDB" id="9781543at2"/>
<dbReference type="RefSeq" id="WP_149654202.1">
    <property type="nucleotide sequence ID" value="NZ_VTZN01000064.1"/>
</dbReference>
<evidence type="ECO:0000256" key="5">
    <source>
        <dbReference type="ARBA" id="ARBA00023284"/>
    </source>
</evidence>
<keyword evidence="3 6" id="KW-0560">Oxidoreductase</keyword>
<dbReference type="GO" id="GO:0008379">
    <property type="term" value="F:thioredoxin peroxidase activity"/>
    <property type="evidence" value="ECO:0007669"/>
    <property type="project" value="UniProtKB-UniRule"/>
</dbReference>
<comment type="similarity">
    <text evidence="6">Belongs to the peroxiredoxin family. Tpx subfamily.</text>
</comment>
<organism evidence="8 9">
    <name type="scientific">Mycobacterium simiae</name>
    <name type="common">Mycobacterium habana</name>
    <dbReference type="NCBI Taxonomy" id="1784"/>
    <lineage>
        <taxon>Bacteria</taxon>
        <taxon>Bacillati</taxon>
        <taxon>Actinomycetota</taxon>
        <taxon>Actinomycetes</taxon>
        <taxon>Mycobacteriales</taxon>
        <taxon>Mycobacteriaceae</taxon>
        <taxon>Mycobacterium</taxon>
        <taxon>Mycobacterium simiae complex</taxon>
    </lineage>
</organism>
<comment type="caution">
    <text evidence="8">The sequence shown here is derived from an EMBL/GenBank/DDBJ whole genome shotgun (WGS) entry which is preliminary data.</text>
</comment>
<comment type="caution">
    <text evidence="6">Lacks conserved residue(s) required for the propagation of feature annotation.</text>
</comment>
<keyword evidence="2 6" id="KW-0049">Antioxidant</keyword>
<evidence type="ECO:0000259" key="7">
    <source>
        <dbReference type="PROSITE" id="PS51352"/>
    </source>
</evidence>
<evidence type="ECO:0000256" key="3">
    <source>
        <dbReference type="ARBA" id="ARBA00023002"/>
    </source>
</evidence>